<dbReference type="PROSITE" id="PS50004">
    <property type="entry name" value="C2"/>
    <property type="match status" value="1"/>
</dbReference>
<keyword evidence="1" id="KW-0175">Coiled coil</keyword>
<comment type="caution">
    <text evidence="5">The sequence shown here is derived from an EMBL/GenBank/DDBJ whole genome shotgun (WGS) entry which is preliminary data.</text>
</comment>
<feature type="domain" description="DUSP" evidence="4">
    <location>
        <begin position="47"/>
        <end position="159"/>
    </location>
</feature>
<dbReference type="Gene3D" id="3.30.2230.10">
    <property type="entry name" value="DUSP-like"/>
    <property type="match status" value="1"/>
</dbReference>
<dbReference type="Pfam" id="PF00168">
    <property type="entry name" value="C2"/>
    <property type="match status" value="1"/>
</dbReference>
<evidence type="ECO:0000259" key="4">
    <source>
        <dbReference type="PROSITE" id="PS51283"/>
    </source>
</evidence>
<evidence type="ECO:0000256" key="1">
    <source>
        <dbReference type="SAM" id="Coils"/>
    </source>
</evidence>
<evidence type="ECO:0008006" key="7">
    <source>
        <dbReference type="Google" id="ProtNLM"/>
    </source>
</evidence>
<feature type="region of interest" description="Disordered" evidence="2">
    <location>
        <begin position="250"/>
        <end position="274"/>
    </location>
</feature>
<feature type="compositionally biased region" description="Polar residues" evidence="2">
    <location>
        <begin position="32"/>
        <end position="45"/>
    </location>
</feature>
<dbReference type="InterPro" id="IPR035927">
    <property type="entry name" value="DUSP-like_sf"/>
</dbReference>
<proteinExistence type="predicted"/>
<evidence type="ECO:0000256" key="2">
    <source>
        <dbReference type="SAM" id="MobiDB-lite"/>
    </source>
</evidence>
<dbReference type="PROSITE" id="PS51283">
    <property type="entry name" value="DUSP"/>
    <property type="match status" value="1"/>
</dbReference>
<dbReference type="InterPro" id="IPR006615">
    <property type="entry name" value="Pept_C19_DUSP"/>
</dbReference>
<evidence type="ECO:0000259" key="3">
    <source>
        <dbReference type="PROSITE" id="PS50004"/>
    </source>
</evidence>
<feature type="region of interest" description="Disordered" evidence="2">
    <location>
        <begin position="1"/>
        <end position="45"/>
    </location>
</feature>
<gene>
    <name evidence="5" type="ORF">TeGR_g7139</name>
</gene>
<feature type="coiled-coil region" evidence="1">
    <location>
        <begin position="527"/>
        <end position="554"/>
    </location>
</feature>
<dbReference type="SUPFAM" id="SSF49562">
    <property type="entry name" value="C2 domain (Calcium/lipid-binding domain, CaLB)"/>
    <property type="match status" value="1"/>
</dbReference>
<dbReference type="Gene3D" id="2.60.40.150">
    <property type="entry name" value="C2 domain"/>
    <property type="match status" value="1"/>
</dbReference>
<accession>A0ABQ6N8F9</accession>
<keyword evidence="6" id="KW-1185">Reference proteome</keyword>
<name>A0ABQ6N8F9_9STRA</name>
<feature type="compositionally biased region" description="Low complexity" evidence="2">
    <location>
        <begin position="19"/>
        <end position="31"/>
    </location>
</feature>
<dbReference type="Proteomes" id="UP001165060">
    <property type="component" value="Unassembled WGS sequence"/>
</dbReference>
<dbReference type="InterPro" id="IPR000008">
    <property type="entry name" value="C2_dom"/>
</dbReference>
<evidence type="ECO:0000313" key="5">
    <source>
        <dbReference type="EMBL" id="GMI43031.1"/>
    </source>
</evidence>
<sequence length="945" mass="102654">MWSPLRRPAPLSPPPGSPPSVVAPTVPKSPSGSNPGRTRATTAEWTRSIKQELDSIIKHDDSSELASMPPTSERYIVSSRFVATWLLYVVNGSGCPPTCCDNTDLLTLATHRGVKHSQSVVVKDKLEMNVHYRHVNAATWNTYARFYPGSGPAIKTSLKDVDSPGGWLVVEQKLGRLMLRAKMKRMKRLGTAPPRFKVPGLFPAGRGGGAGSPTLKASFVDPDDLLFKQDTNDVLQLALQLSSALEGPAAESALEGPAAESALEGPAAESPPPCVVSREWARSFMDFALGISKKDPGPLNNAVLLEQHETLMGPSWSRAPKTEGPGEASWMIFVTSEVFLTIQTLIPGSGPAIDVEPTRWKIDENFMLRKHMHMSLETIPRDGATSSAVVHFMNPMAQSKINEINAKEKALQEEQKQQEAMASANLFAGSLQDRRKSQADAVQAEASALALEQTKLLLGGGVKLRSVSDAGEAEEVSEEELRNRATMIVCNFILRVTLAWKKKRAQEEAARLLEDWAAMKFQSCWRNRKARRRVLEIKEERDRMNQEVSALKVEALWRTFQAKKALKMRQQDKEITQAAACITRNWKARAGMVNFGKKKKAAALLARLARRQIDGNRAAAMRKEMGGVPFRVKLVAARGNKGGNKERTSPNTRVYVCGFEAESMTAAGMTKSAVKKSSADPIYDESLIVAGDGFNGTGALVCTVVQHNAVGNHSFIGQAVVNLNSVLDNSFYKQSNNKGVLLEGVQLKRFRFPVPDYENNESGGKGGKDVKIDGTENPGVGTLSLELLPLKPSETICGWISVSGLGSGNGLEKFISGVFAGGGNKWELKYGVLSGGVLTIHATPYRLNSALFTCGRSEVVKLEVEEKESEGAKRNRMTVESQEAAGQGGGAGAEARGETLVVKEMCLSVKSQKEGLRIKIPAGTAGWKADEAAWMWKLQQALSPK</sequence>
<feature type="domain" description="C2" evidence="3">
    <location>
        <begin position="611"/>
        <end position="736"/>
    </location>
</feature>
<dbReference type="Pfam" id="PF06337">
    <property type="entry name" value="DUSP"/>
    <property type="match status" value="1"/>
</dbReference>
<dbReference type="CDD" id="cd00030">
    <property type="entry name" value="C2"/>
    <property type="match status" value="1"/>
</dbReference>
<organism evidence="5 6">
    <name type="scientific">Tetraparma gracilis</name>
    <dbReference type="NCBI Taxonomy" id="2962635"/>
    <lineage>
        <taxon>Eukaryota</taxon>
        <taxon>Sar</taxon>
        <taxon>Stramenopiles</taxon>
        <taxon>Ochrophyta</taxon>
        <taxon>Bolidophyceae</taxon>
        <taxon>Parmales</taxon>
        <taxon>Triparmaceae</taxon>
        <taxon>Tetraparma</taxon>
    </lineage>
</organism>
<evidence type="ECO:0000313" key="6">
    <source>
        <dbReference type="Proteomes" id="UP001165060"/>
    </source>
</evidence>
<reference evidence="5 6" key="1">
    <citation type="journal article" date="2023" name="Commun. Biol.">
        <title>Genome analysis of Parmales, the sister group of diatoms, reveals the evolutionary specialization of diatoms from phago-mixotrophs to photoautotrophs.</title>
        <authorList>
            <person name="Ban H."/>
            <person name="Sato S."/>
            <person name="Yoshikawa S."/>
            <person name="Yamada K."/>
            <person name="Nakamura Y."/>
            <person name="Ichinomiya M."/>
            <person name="Sato N."/>
            <person name="Blanc-Mathieu R."/>
            <person name="Endo H."/>
            <person name="Kuwata A."/>
            <person name="Ogata H."/>
        </authorList>
    </citation>
    <scope>NUCLEOTIDE SEQUENCE [LARGE SCALE GENOMIC DNA]</scope>
</reference>
<protein>
    <recommendedName>
        <fullName evidence="7">C2 domain-containing protein</fullName>
    </recommendedName>
</protein>
<feature type="region of interest" description="Disordered" evidence="2">
    <location>
        <begin position="870"/>
        <end position="893"/>
    </location>
</feature>
<dbReference type="InterPro" id="IPR035892">
    <property type="entry name" value="C2_domain_sf"/>
</dbReference>
<dbReference type="PROSITE" id="PS50096">
    <property type="entry name" value="IQ"/>
    <property type="match status" value="2"/>
</dbReference>
<dbReference type="EMBL" id="BRYB01001106">
    <property type="protein sequence ID" value="GMI43031.1"/>
    <property type="molecule type" value="Genomic_DNA"/>
</dbReference>
<dbReference type="SUPFAM" id="SSF143791">
    <property type="entry name" value="DUSP-like"/>
    <property type="match status" value="1"/>
</dbReference>